<evidence type="ECO:0000313" key="1">
    <source>
        <dbReference type="EMBL" id="CAE0350058.1"/>
    </source>
</evidence>
<protein>
    <submittedName>
        <fullName evidence="1">Uncharacterized protein</fullName>
    </submittedName>
</protein>
<dbReference type="AlphaFoldDB" id="A0A7S3JC79"/>
<accession>A0A7S3JC79</accession>
<reference evidence="1" key="1">
    <citation type="submission" date="2021-01" db="EMBL/GenBank/DDBJ databases">
        <authorList>
            <person name="Corre E."/>
            <person name="Pelletier E."/>
            <person name="Niang G."/>
            <person name="Scheremetjew M."/>
            <person name="Finn R."/>
            <person name="Kale V."/>
            <person name="Holt S."/>
            <person name="Cochrane G."/>
            <person name="Meng A."/>
            <person name="Brown T."/>
            <person name="Cohen L."/>
        </authorList>
    </citation>
    <scope>NUCLEOTIDE SEQUENCE</scope>
    <source>
        <strain evidence="1">FSP1.4</strain>
    </source>
</reference>
<proteinExistence type="predicted"/>
<name>A0A7S3JC79_9SPIT</name>
<gene>
    <name evidence="1" type="ORF">EHAR0213_LOCUS8971</name>
</gene>
<sequence>MSLLDYKNKFEINNPKKEKPVTENNFFKWTTKNFYRTSYNDMRSSEPVKNKNSVIPRYQGYMPQVVANNKFGKTIAETSRKVFKPKKLDEKEQMFATTGFNAALIPKHDDTLHGVSHKFGKSTIMDTHPNVKVKRISSTSRKTYRDPNERCKPTWRTRHASVAFDPDNSKYPQTDKVKASGYIGNSTLFDGTGWVTEKNMHTDMMRTEYRNRFNQDKPFHKSCIRINAGRLPRKPLVYDKADEYGIDFNSVTNFFKS</sequence>
<dbReference type="EMBL" id="HBII01021572">
    <property type="protein sequence ID" value="CAE0350058.1"/>
    <property type="molecule type" value="Transcribed_RNA"/>
</dbReference>
<organism evidence="1">
    <name type="scientific">Euplotes harpa</name>
    <dbReference type="NCBI Taxonomy" id="151035"/>
    <lineage>
        <taxon>Eukaryota</taxon>
        <taxon>Sar</taxon>
        <taxon>Alveolata</taxon>
        <taxon>Ciliophora</taxon>
        <taxon>Intramacronucleata</taxon>
        <taxon>Spirotrichea</taxon>
        <taxon>Hypotrichia</taxon>
        <taxon>Euplotida</taxon>
        <taxon>Euplotidae</taxon>
        <taxon>Euplotes</taxon>
    </lineage>
</organism>